<dbReference type="Proteomes" id="UP000176604">
    <property type="component" value="Unassembled WGS sequence"/>
</dbReference>
<protein>
    <submittedName>
        <fullName evidence="1">Uncharacterized protein</fullName>
    </submittedName>
</protein>
<proteinExistence type="predicted"/>
<evidence type="ECO:0000313" key="1">
    <source>
        <dbReference type="EMBL" id="OGL77341.1"/>
    </source>
</evidence>
<gene>
    <name evidence="1" type="ORF">A3J43_03040</name>
</gene>
<reference evidence="1 2" key="1">
    <citation type="journal article" date="2016" name="Nat. Commun.">
        <title>Thousands of microbial genomes shed light on interconnected biogeochemical processes in an aquifer system.</title>
        <authorList>
            <person name="Anantharaman K."/>
            <person name="Brown C.T."/>
            <person name="Hug L.A."/>
            <person name="Sharon I."/>
            <person name="Castelle C.J."/>
            <person name="Probst A.J."/>
            <person name="Thomas B.C."/>
            <person name="Singh A."/>
            <person name="Wilkins M.J."/>
            <person name="Karaoz U."/>
            <person name="Brodie E.L."/>
            <person name="Williams K.H."/>
            <person name="Hubbard S.S."/>
            <person name="Banfield J.F."/>
        </authorList>
    </citation>
    <scope>NUCLEOTIDE SEQUENCE [LARGE SCALE GENOMIC DNA]</scope>
</reference>
<comment type="caution">
    <text evidence="1">The sequence shown here is derived from an EMBL/GenBank/DDBJ whole genome shotgun (WGS) entry which is preliminary data.</text>
</comment>
<accession>A0A1F7UGE0</accession>
<sequence>MDKTTPQEFEKLGRMVKRGFDAVDKRFDAVDTRFERVESRLDRVEKKVNTLPDKDYLTAKLADLKGDLVVLARKQDEKTNLLIEMLARKKVLGSSEVDALRAIEVFPVPRTAPSSA</sequence>
<dbReference type="AlphaFoldDB" id="A0A1F7UGE0"/>
<dbReference type="Gene3D" id="3.90.20.10">
    <property type="match status" value="1"/>
</dbReference>
<organism evidence="1 2">
    <name type="scientific">Candidatus Uhrbacteria bacterium RIFCSPHIGHO2_12_FULL_54_23</name>
    <dbReference type="NCBI Taxonomy" id="1802397"/>
    <lineage>
        <taxon>Bacteria</taxon>
        <taxon>Candidatus Uhriibacteriota</taxon>
    </lineage>
</organism>
<name>A0A1F7UGE0_9BACT</name>
<evidence type="ECO:0000313" key="2">
    <source>
        <dbReference type="Proteomes" id="UP000176604"/>
    </source>
</evidence>
<dbReference type="EMBL" id="MGEF01000061">
    <property type="protein sequence ID" value="OGL77341.1"/>
    <property type="molecule type" value="Genomic_DNA"/>
</dbReference>